<dbReference type="Gene3D" id="1.20.1260.100">
    <property type="entry name" value="TspO/MBR protein"/>
    <property type="match status" value="1"/>
</dbReference>
<keyword evidence="8" id="KW-1185">Reference proteome</keyword>
<feature type="transmembrane region" description="Helical" evidence="6">
    <location>
        <begin position="46"/>
        <end position="66"/>
    </location>
</feature>
<accession>A0ABY5ANZ0</accession>
<evidence type="ECO:0000313" key="7">
    <source>
        <dbReference type="EMBL" id="USR90930.1"/>
    </source>
</evidence>
<gene>
    <name evidence="7" type="ORF">NEA10_19240</name>
</gene>
<evidence type="ECO:0000313" key="8">
    <source>
        <dbReference type="Proteomes" id="UP001056708"/>
    </source>
</evidence>
<feature type="transmembrane region" description="Helical" evidence="6">
    <location>
        <begin position="78"/>
        <end position="97"/>
    </location>
</feature>
<proteinExistence type="inferred from homology"/>
<name>A0ABY5ANZ0_9CYAN</name>
<dbReference type="PANTHER" id="PTHR10057">
    <property type="entry name" value="PERIPHERAL-TYPE BENZODIAZEPINE RECEPTOR"/>
    <property type="match status" value="1"/>
</dbReference>
<dbReference type="PIRSF" id="PIRSF005859">
    <property type="entry name" value="PBR"/>
    <property type="match status" value="1"/>
</dbReference>
<organism evidence="7 8">
    <name type="scientific">Phormidium yuhuli AB48</name>
    <dbReference type="NCBI Taxonomy" id="2940671"/>
    <lineage>
        <taxon>Bacteria</taxon>
        <taxon>Bacillati</taxon>
        <taxon>Cyanobacteriota</taxon>
        <taxon>Cyanophyceae</taxon>
        <taxon>Oscillatoriophycideae</taxon>
        <taxon>Oscillatoriales</taxon>
        <taxon>Oscillatoriaceae</taxon>
        <taxon>Phormidium</taxon>
        <taxon>Phormidium yuhuli</taxon>
    </lineage>
</organism>
<dbReference type="InterPro" id="IPR038330">
    <property type="entry name" value="TspO/MBR-related_sf"/>
</dbReference>
<dbReference type="RefSeq" id="WP_252662954.1">
    <property type="nucleotide sequence ID" value="NZ_CP098611.1"/>
</dbReference>
<keyword evidence="3 6" id="KW-0812">Transmembrane</keyword>
<reference evidence="7" key="1">
    <citation type="submission" date="2022-06" db="EMBL/GenBank/DDBJ databases">
        <title>Genome sequence of Phormidium yuhuli AB48 isolated from an industrial photobioreactor environment.</title>
        <authorList>
            <person name="Qiu Y."/>
            <person name="Noonan A.J.C."/>
            <person name="Dofher K."/>
            <person name="Koch M."/>
            <person name="Kieft B."/>
            <person name="Lin X."/>
            <person name="Ziels R.M."/>
            <person name="Hallam S.J."/>
        </authorList>
    </citation>
    <scope>NUCLEOTIDE SEQUENCE</scope>
    <source>
        <strain evidence="7">AB48</strain>
    </source>
</reference>
<evidence type="ECO:0000256" key="2">
    <source>
        <dbReference type="ARBA" id="ARBA00007524"/>
    </source>
</evidence>
<evidence type="ECO:0000256" key="6">
    <source>
        <dbReference type="SAM" id="Phobius"/>
    </source>
</evidence>
<dbReference type="InterPro" id="IPR004307">
    <property type="entry name" value="TspO_MBR"/>
</dbReference>
<dbReference type="Proteomes" id="UP001056708">
    <property type="component" value="Chromosome"/>
</dbReference>
<feature type="transmembrane region" description="Helical" evidence="6">
    <location>
        <begin position="129"/>
        <end position="149"/>
    </location>
</feature>
<evidence type="ECO:0000256" key="5">
    <source>
        <dbReference type="ARBA" id="ARBA00023136"/>
    </source>
</evidence>
<dbReference type="EMBL" id="CP098611">
    <property type="protein sequence ID" value="USR90930.1"/>
    <property type="molecule type" value="Genomic_DNA"/>
</dbReference>
<feature type="transmembrane region" description="Helical" evidence="6">
    <location>
        <begin position="6"/>
        <end position="25"/>
    </location>
</feature>
<feature type="transmembrane region" description="Helical" evidence="6">
    <location>
        <begin position="104"/>
        <end position="123"/>
    </location>
</feature>
<evidence type="ECO:0000256" key="1">
    <source>
        <dbReference type="ARBA" id="ARBA00004141"/>
    </source>
</evidence>
<comment type="subcellular location">
    <subcellularLocation>
        <location evidence="1">Membrane</location>
        <topology evidence="1">Multi-pass membrane protein</topology>
    </subcellularLocation>
</comment>
<protein>
    <submittedName>
        <fullName evidence="7">Tryptophan-rich sensory protein</fullName>
    </submittedName>
</protein>
<comment type="similarity">
    <text evidence="2">Belongs to the TspO/BZRP family.</text>
</comment>
<dbReference type="PANTHER" id="PTHR10057:SF0">
    <property type="entry name" value="TRANSLOCATOR PROTEIN"/>
    <property type="match status" value="1"/>
</dbReference>
<evidence type="ECO:0000256" key="4">
    <source>
        <dbReference type="ARBA" id="ARBA00022989"/>
    </source>
</evidence>
<keyword evidence="4 6" id="KW-1133">Transmembrane helix</keyword>
<sequence>MLLPSWLVIPLGMILIGVACNRVLSADNLRWFNRLQRPRWLTVERWIPLIWTVVFIGVGWSAVLIWDQDPGSPNSWVLLGYYLVLELVTLSYTPIMCRLESLRAGTLIGATGWLLAILLAIAIQPRSTLATLLLLPYLIWSPIGTYTTWSMIQLNPDDA</sequence>
<keyword evidence="5 6" id="KW-0472">Membrane</keyword>
<dbReference type="Pfam" id="PF03073">
    <property type="entry name" value="TspO_MBR"/>
    <property type="match status" value="1"/>
</dbReference>
<evidence type="ECO:0000256" key="3">
    <source>
        <dbReference type="ARBA" id="ARBA00022692"/>
    </source>
</evidence>